<evidence type="ECO:0000256" key="7">
    <source>
        <dbReference type="HAMAP-Rule" id="MF_01931"/>
    </source>
</evidence>
<feature type="binding site" evidence="7 10">
    <location>
        <position position="366"/>
    </location>
    <ligand>
        <name>Mg(2+)</name>
        <dbReference type="ChEBI" id="CHEBI:18420"/>
    </ligand>
</feature>
<dbReference type="InterPro" id="IPR017932">
    <property type="entry name" value="GATase_2_dom"/>
</dbReference>
<dbReference type="SUPFAM" id="SSF53271">
    <property type="entry name" value="PRTase-like"/>
    <property type="match status" value="1"/>
</dbReference>
<feature type="binding site" evidence="7 10">
    <location>
        <position position="303"/>
    </location>
    <ligand>
        <name>Mg(2+)</name>
        <dbReference type="ChEBI" id="CHEBI:18420"/>
    </ligand>
</feature>
<dbReference type="GO" id="GO:0009113">
    <property type="term" value="P:purine nucleobase biosynthetic process"/>
    <property type="evidence" value="ECO:0007669"/>
    <property type="project" value="UniProtKB-UniRule"/>
</dbReference>
<keyword evidence="3 7" id="KW-0328">Glycosyltransferase</keyword>
<dbReference type="EMBL" id="MFQE01000051">
    <property type="protein sequence ID" value="OGH70325.1"/>
    <property type="molecule type" value="Genomic_DNA"/>
</dbReference>
<dbReference type="SUPFAM" id="SSF56235">
    <property type="entry name" value="N-terminal nucleophile aminohydrolases (Ntn hydrolases)"/>
    <property type="match status" value="1"/>
</dbReference>
<sequence>MCGIIGIFSHKPVAGELYDGLIHLQHRGQDAAGMLTCDERFHLQKGIGLVRDVFDEHNMDRLTGNYGIGHTRYPTAGAKISVENAQPLMLFAPYGIAMAHNGDLTNYFELKKQLEENEHAYCNSTSDLELILHIFAREMYRRTHNGNLFENICEAVSVVFDRCKGAYSVVGVIAGKGMIAFRDPHGIRPLVMGMRENADKTTDYIFSSENTMYYPLGFSLTRDILPGEVVYLGKDGERMSRQLKHELHTPDMFEYVYLARPDALINNVSVYRARLRMGQNLARQWLTKYPNVKPDLVIPVPFSSNTAALSFAHEIGVRYSEGLYKNPFIGRTFIMPGAAQRKKSVLHKLSPQEVEIAGKDILLLDDSIVRGTTSREVVKLVRDAGAKKVYFVTTCPPIKYPDFYGIDIPTRAELIAANKTEEEIREHIGADILLYQTIDDLVEAVTRRGDHHIDRLSMPYLDGWYVTGDITEDRMKQLEEMKEDSKRC</sequence>
<evidence type="ECO:0000313" key="13">
    <source>
        <dbReference type="Proteomes" id="UP000177457"/>
    </source>
</evidence>
<dbReference type="Gene3D" id="3.60.20.10">
    <property type="entry name" value="Glutamine Phosphoribosylpyrophosphate, subunit 1, domain 1"/>
    <property type="match status" value="1"/>
</dbReference>
<evidence type="ECO:0000256" key="8">
    <source>
        <dbReference type="PIRNR" id="PIRNR000485"/>
    </source>
</evidence>
<dbReference type="CDD" id="cd06223">
    <property type="entry name" value="PRTases_typeI"/>
    <property type="match status" value="1"/>
</dbReference>
<dbReference type="PANTHER" id="PTHR11907">
    <property type="entry name" value="AMIDOPHOSPHORIBOSYLTRANSFERASE"/>
    <property type="match status" value="1"/>
</dbReference>
<evidence type="ECO:0000256" key="9">
    <source>
        <dbReference type="PIRSR" id="PIRSR000485-1"/>
    </source>
</evidence>
<dbReference type="Proteomes" id="UP000177457">
    <property type="component" value="Unassembled WGS sequence"/>
</dbReference>
<dbReference type="HAMAP" id="MF_01931">
    <property type="entry name" value="PurF"/>
    <property type="match status" value="1"/>
</dbReference>
<evidence type="ECO:0000256" key="10">
    <source>
        <dbReference type="PIRSR" id="PIRSR000485-2"/>
    </source>
</evidence>
<evidence type="ECO:0000313" key="12">
    <source>
        <dbReference type="EMBL" id="OGH70325.1"/>
    </source>
</evidence>
<evidence type="ECO:0000256" key="3">
    <source>
        <dbReference type="ARBA" id="ARBA00022676"/>
    </source>
</evidence>
<keyword evidence="7 10" id="KW-0479">Metal-binding</keyword>
<dbReference type="InterPro" id="IPR005854">
    <property type="entry name" value="PurF"/>
</dbReference>
<dbReference type="InterPro" id="IPR029055">
    <property type="entry name" value="Ntn_hydrolases_N"/>
</dbReference>
<comment type="caution">
    <text evidence="12">The sequence shown here is derived from an EMBL/GenBank/DDBJ whole genome shotgun (WGS) entry which is preliminary data.</text>
</comment>
<dbReference type="Gene3D" id="3.40.50.2020">
    <property type="match status" value="1"/>
</dbReference>
<evidence type="ECO:0000256" key="1">
    <source>
        <dbReference type="ARBA" id="ARBA00005209"/>
    </source>
</evidence>
<dbReference type="NCBIfam" id="TIGR01134">
    <property type="entry name" value="purF"/>
    <property type="match status" value="1"/>
</dbReference>
<comment type="pathway">
    <text evidence="1 7 8">Purine metabolism; IMP biosynthesis via de novo pathway; N(1)-(5-phospho-D-ribosyl)glycinamide from 5-phospho-alpha-D-ribose 1-diphosphate: step 1/2.</text>
</comment>
<dbReference type="PIRSF" id="PIRSF000485">
    <property type="entry name" value="Amd_phspho_trans"/>
    <property type="match status" value="1"/>
</dbReference>
<dbReference type="EC" id="2.4.2.14" evidence="7"/>
<dbReference type="InterPro" id="IPR029057">
    <property type="entry name" value="PRTase-like"/>
</dbReference>
<evidence type="ECO:0000256" key="6">
    <source>
        <dbReference type="ARBA" id="ARBA00022962"/>
    </source>
</evidence>
<comment type="catalytic activity">
    <reaction evidence="7 8">
        <text>5-phospho-beta-D-ribosylamine + L-glutamate + diphosphate = 5-phospho-alpha-D-ribose 1-diphosphate + L-glutamine + H2O</text>
        <dbReference type="Rhea" id="RHEA:14905"/>
        <dbReference type="ChEBI" id="CHEBI:15377"/>
        <dbReference type="ChEBI" id="CHEBI:29985"/>
        <dbReference type="ChEBI" id="CHEBI:33019"/>
        <dbReference type="ChEBI" id="CHEBI:58017"/>
        <dbReference type="ChEBI" id="CHEBI:58359"/>
        <dbReference type="ChEBI" id="CHEBI:58681"/>
        <dbReference type="EC" id="2.4.2.14"/>
    </reaction>
</comment>
<dbReference type="GO" id="GO:0006189">
    <property type="term" value="P:'de novo' IMP biosynthetic process"/>
    <property type="evidence" value="ECO:0007669"/>
    <property type="project" value="UniProtKB-UniRule"/>
</dbReference>
<dbReference type="GO" id="GO:0004044">
    <property type="term" value="F:amidophosphoribosyltransferase activity"/>
    <property type="evidence" value="ECO:0007669"/>
    <property type="project" value="UniProtKB-UniRule"/>
</dbReference>
<comment type="caution">
    <text evidence="7">Lacks conserved residue(s) required for the propagation of feature annotation.</text>
</comment>
<protein>
    <recommendedName>
        <fullName evidence="7">Amidophosphoribosyltransferase</fullName>
        <shortName evidence="7">ATase</shortName>
        <ecNumber evidence="7">2.4.2.14</ecNumber>
    </recommendedName>
    <alternativeName>
        <fullName evidence="7">Glutamine phosphoribosylpyrophosphate amidotransferase</fullName>
        <shortName evidence="7">GPATase</shortName>
    </alternativeName>
</protein>
<evidence type="ECO:0000259" key="11">
    <source>
        <dbReference type="PROSITE" id="PS51278"/>
    </source>
</evidence>
<dbReference type="PROSITE" id="PS51278">
    <property type="entry name" value="GATASE_TYPE_2"/>
    <property type="match status" value="1"/>
</dbReference>
<evidence type="ECO:0000256" key="5">
    <source>
        <dbReference type="ARBA" id="ARBA00022755"/>
    </source>
</evidence>
<comment type="similarity">
    <text evidence="2 7 8">In the C-terminal section; belongs to the purine/pyrimidine phosphoribosyltransferase family.</text>
</comment>
<dbReference type="STRING" id="1798683.A3C90_01070"/>
<dbReference type="InterPro" id="IPR035584">
    <property type="entry name" value="PurF_N"/>
</dbReference>
<gene>
    <name evidence="7" type="primary">purF</name>
    <name evidence="12" type="ORF">A3C90_01070</name>
</gene>
<dbReference type="UniPathway" id="UPA00074">
    <property type="reaction ID" value="UER00124"/>
</dbReference>
<keyword evidence="4 7" id="KW-0808">Transferase</keyword>
<dbReference type="Pfam" id="PF13522">
    <property type="entry name" value="GATase_6"/>
    <property type="match status" value="1"/>
</dbReference>
<evidence type="ECO:0000256" key="2">
    <source>
        <dbReference type="ARBA" id="ARBA00010138"/>
    </source>
</evidence>
<dbReference type="GO" id="GO:0000287">
    <property type="term" value="F:magnesium ion binding"/>
    <property type="evidence" value="ECO:0007669"/>
    <property type="project" value="UniProtKB-UniRule"/>
</dbReference>
<feature type="domain" description="Glutamine amidotransferase type-2" evidence="11">
    <location>
        <begin position="2"/>
        <end position="235"/>
    </location>
</feature>
<keyword evidence="5 7" id="KW-0658">Purine biosynthesis</keyword>
<dbReference type="InterPro" id="IPR000836">
    <property type="entry name" value="PRTase_dom"/>
</dbReference>
<comment type="function">
    <text evidence="7">Catalyzes the formation of phosphoribosylamine from phosphoribosylpyrophosphate (PRPP) and glutamine.</text>
</comment>
<feature type="binding site" evidence="7 10">
    <location>
        <position position="365"/>
    </location>
    <ligand>
        <name>Mg(2+)</name>
        <dbReference type="ChEBI" id="CHEBI:18420"/>
    </ligand>
</feature>
<comment type="cofactor">
    <cofactor evidence="7 10">
        <name>Mg(2+)</name>
        <dbReference type="ChEBI" id="CHEBI:18420"/>
    </cofactor>
    <text evidence="7 10">Binds 1 Mg(2+) ion per subunit.</text>
</comment>
<proteinExistence type="inferred from homology"/>
<accession>A0A1F6MFA5</accession>
<evidence type="ECO:0000256" key="4">
    <source>
        <dbReference type="ARBA" id="ARBA00022679"/>
    </source>
</evidence>
<reference evidence="12 13" key="1">
    <citation type="journal article" date="2016" name="Nat. Commun.">
        <title>Thousands of microbial genomes shed light on interconnected biogeochemical processes in an aquifer system.</title>
        <authorList>
            <person name="Anantharaman K."/>
            <person name="Brown C.T."/>
            <person name="Hug L.A."/>
            <person name="Sharon I."/>
            <person name="Castelle C.J."/>
            <person name="Probst A.J."/>
            <person name="Thomas B.C."/>
            <person name="Singh A."/>
            <person name="Wilkins M.J."/>
            <person name="Karaoz U."/>
            <person name="Brodie E.L."/>
            <person name="Williams K.H."/>
            <person name="Hubbard S.S."/>
            <person name="Banfield J.F."/>
        </authorList>
    </citation>
    <scope>NUCLEOTIDE SEQUENCE [LARGE SCALE GENOMIC DNA]</scope>
</reference>
<dbReference type="AlphaFoldDB" id="A0A1F6MFA5"/>
<organism evidence="12 13">
    <name type="scientific">Candidatus Magasanikbacteria bacterium RIFCSPHIGHO2_02_FULL_51_14</name>
    <dbReference type="NCBI Taxonomy" id="1798683"/>
    <lineage>
        <taxon>Bacteria</taxon>
        <taxon>Candidatus Magasanikiibacteriota</taxon>
    </lineage>
</organism>
<keyword evidence="7 10" id="KW-0460">Magnesium</keyword>
<keyword evidence="6 7" id="KW-0315">Glutamine amidotransferase</keyword>
<feature type="active site" description="Nucleophile" evidence="7 9">
    <location>
        <position position="2"/>
    </location>
</feature>
<name>A0A1F6MFA5_9BACT</name>
<dbReference type="CDD" id="cd00715">
    <property type="entry name" value="GPATase_N"/>
    <property type="match status" value="1"/>
</dbReference>